<protein>
    <submittedName>
        <fullName evidence="1">Uncharacterized protein</fullName>
    </submittedName>
</protein>
<organism evidence="1">
    <name type="scientific">uncultured Caudovirales phage</name>
    <dbReference type="NCBI Taxonomy" id="2100421"/>
    <lineage>
        <taxon>Viruses</taxon>
        <taxon>Duplodnaviria</taxon>
        <taxon>Heunggongvirae</taxon>
        <taxon>Uroviricota</taxon>
        <taxon>Caudoviricetes</taxon>
        <taxon>Peduoviridae</taxon>
        <taxon>Maltschvirus</taxon>
        <taxon>Maltschvirus maltsch</taxon>
    </lineage>
</organism>
<proteinExistence type="predicted"/>
<gene>
    <name evidence="1" type="ORF">UFOVP458_24</name>
</gene>
<name>A0A6J5MKZ8_9CAUD</name>
<reference evidence="1" key="1">
    <citation type="submission" date="2020-04" db="EMBL/GenBank/DDBJ databases">
        <authorList>
            <person name="Chiriac C."/>
            <person name="Salcher M."/>
            <person name="Ghai R."/>
            <person name="Kavagutti S V."/>
        </authorList>
    </citation>
    <scope>NUCLEOTIDE SEQUENCE</scope>
</reference>
<sequence length="72" mass="8470">MKFNEWIVILNGKRLDCNGFYGSSSCVTAYSKKEALRILAKAKMYYFGSYRLNARTKKNTYIKMNFCTKIYN</sequence>
<evidence type="ECO:0000313" key="1">
    <source>
        <dbReference type="EMBL" id="CAB4144219.1"/>
    </source>
</evidence>
<dbReference type="EMBL" id="LR796437">
    <property type="protein sequence ID" value="CAB4144219.1"/>
    <property type="molecule type" value="Genomic_DNA"/>
</dbReference>
<accession>A0A6J5MKZ8</accession>